<accession>A0A8H6VIX6</accession>
<dbReference type="Proteomes" id="UP000660729">
    <property type="component" value="Unassembled WGS sequence"/>
</dbReference>
<reference evidence="1" key="1">
    <citation type="submission" date="2020-04" db="EMBL/GenBank/DDBJ databases">
        <title>Draft genome resource of the tomato pathogen Pseudocercospora fuligena.</title>
        <authorList>
            <person name="Zaccaron A."/>
        </authorList>
    </citation>
    <scope>NUCLEOTIDE SEQUENCE</scope>
    <source>
        <strain evidence="1">PF001</strain>
    </source>
</reference>
<name>A0A8H6VIX6_9PEZI</name>
<sequence>MSNHQEREVIDLTGDDDMDEVIDSTNNNNTDEVWRPNMDEIWRLGQNLAHVQETICRLEAARRAHDQQAYDAAVAAFVSLPGNRFEDEIHVFEDGTIADWYNLRRRQAEAEAAHGRPFTPPPHNPFDDLEWDDDGYPIYPDIDYEAEAMAEDGDDEDSLLDEDEIRNPDLADLAHLALQNAAEPAADPNAQQEQVTIDAGWQARQNADGNINGVEVYHNETVATAGFDVGHDRDLICRILMDEMTDLGSPHLPPAPNGTRRVMRVKITVEEFDADDNGEAQGETYTYNWQKQRVTIESGI</sequence>
<keyword evidence="2" id="KW-1185">Reference proteome</keyword>
<evidence type="ECO:0000313" key="1">
    <source>
        <dbReference type="EMBL" id="KAF7192102.1"/>
    </source>
</evidence>
<dbReference type="EMBL" id="JABCIY010000150">
    <property type="protein sequence ID" value="KAF7192102.1"/>
    <property type="molecule type" value="Genomic_DNA"/>
</dbReference>
<organism evidence="1 2">
    <name type="scientific">Pseudocercospora fuligena</name>
    <dbReference type="NCBI Taxonomy" id="685502"/>
    <lineage>
        <taxon>Eukaryota</taxon>
        <taxon>Fungi</taxon>
        <taxon>Dikarya</taxon>
        <taxon>Ascomycota</taxon>
        <taxon>Pezizomycotina</taxon>
        <taxon>Dothideomycetes</taxon>
        <taxon>Dothideomycetidae</taxon>
        <taxon>Mycosphaerellales</taxon>
        <taxon>Mycosphaerellaceae</taxon>
        <taxon>Pseudocercospora</taxon>
    </lineage>
</organism>
<comment type="caution">
    <text evidence="1">The sequence shown here is derived from an EMBL/GenBank/DDBJ whole genome shotgun (WGS) entry which is preliminary data.</text>
</comment>
<evidence type="ECO:0000313" key="2">
    <source>
        <dbReference type="Proteomes" id="UP000660729"/>
    </source>
</evidence>
<protein>
    <submittedName>
        <fullName evidence="1">Uncharacterized protein</fullName>
    </submittedName>
</protein>
<dbReference type="AlphaFoldDB" id="A0A8H6VIX6"/>
<gene>
    <name evidence="1" type="ORF">HII31_06488</name>
</gene>
<dbReference type="OrthoDB" id="10436948at2759"/>
<proteinExistence type="predicted"/>